<evidence type="ECO:0000256" key="3">
    <source>
        <dbReference type="ARBA" id="ARBA00023163"/>
    </source>
</evidence>
<evidence type="ECO:0000259" key="4">
    <source>
        <dbReference type="PROSITE" id="PS50995"/>
    </source>
</evidence>
<dbReference type="InterPro" id="IPR036388">
    <property type="entry name" value="WH-like_DNA-bd_sf"/>
</dbReference>
<keyword evidence="6" id="KW-1185">Reference proteome</keyword>
<keyword evidence="2" id="KW-0238">DNA-binding</keyword>
<dbReference type="InterPro" id="IPR000835">
    <property type="entry name" value="HTH_MarR-typ"/>
</dbReference>
<evidence type="ECO:0000313" key="5">
    <source>
        <dbReference type="EMBL" id="MDC0710448.1"/>
    </source>
</evidence>
<dbReference type="PRINTS" id="PR00598">
    <property type="entry name" value="HTHMARR"/>
</dbReference>
<proteinExistence type="predicted"/>
<dbReference type="PROSITE" id="PS50995">
    <property type="entry name" value="HTH_MARR_2"/>
    <property type="match status" value="1"/>
</dbReference>
<dbReference type="InterPro" id="IPR023187">
    <property type="entry name" value="Tscrpt_reg_MarR-type_CS"/>
</dbReference>
<dbReference type="InterPro" id="IPR036390">
    <property type="entry name" value="WH_DNA-bd_sf"/>
</dbReference>
<comment type="caution">
    <text evidence="5">The sequence shown here is derived from an EMBL/GenBank/DDBJ whole genome shotgun (WGS) entry which is preliminary data.</text>
</comment>
<accession>A0ABT5DCB9</accession>
<dbReference type="SMART" id="SM00347">
    <property type="entry name" value="HTH_MARR"/>
    <property type="match status" value="1"/>
</dbReference>
<dbReference type="PROSITE" id="PS01117">
    <property type="entry name" value="HTH_MARR_1"/>
    <property type="match status" value="1"/>
</dbReference>
<dbReference type="Gene3D" id="1.10.10.10">
    <property type="entry name" value="Winged helix-like DNA-binding domain superfamily/Winged helix DNA-binding domain"/>
    <property type="match status" value="1"/>
</dbReference>
<evidence type="ECO:0000313" key="6">
    <source>
        <dbReference type="Proteomes" id="UP001221838"/>
    </source>
</evidence>
<evidence type="ECO:0000256" key="1">
    <source>
        <dbReference type="ARBA" id="ARBA00023015"/>
    </source>
</evidence>
<name>A0ABT5DCB9_9BACT</name>
<keyword evidence="1" id="KW-0805">Transcription regulation</keyword>
<dbReference type="Pfam" id="PF12802">
    <property type="entry name" value="MarR_2"/>
    <property type="match status" value="1"/>
</dbReference>
<sequence>MRKASRRLTQLYDDALEQSGLRSTQFAILAELVTFAEPPSMAELAEALVTDRSALGHNLRPLEREGLIELREGTGDRRKRQVVMTARGRALFTKALPLWQAAQTRFQEVFGEAEAAQLRLTLLRIAYNERLGLLKD</sequence>
<protein>
    <submittedName>
        <fullName evidence="5">MarR family winged helix-turn-helix transcriptional regulator</fullName>
    </submittedName>
</protein>
<dbReference type="Proteomes" id="UP001221838">
    <property type="component" value="Unassembled WGS sequence"/>
</dbReference>
<feature type="domain" description="HTH marR-type" evidence="4">
    <location>
        <begin position="1"/>
        <end position="127"/>
    </location>
</feature>
<dbReference type="SUPFAM" id="SSF46785">
    <property type="entry name" value="Winged helix' DNA-binding domain"/>
    <property type="match status" value="1"/>
</dbReference>
<dbReference type="InterPro" id="IPR039422">
    <property type="entry name" value="MarR/SlyA-like"/>
</dbReference>
<evidence type="ECO:0000256" key="2">
    <source>
        <dbReference type="ARBA" id="ARBA00023125"/>
    </source>
</evidence>
<dbReference type="RefSeq" id="WP_272139916.1">
    <property type="nucleotide sequence ID" value="NZ_JAQNDM010000002.1"/>
</dbReference>
<organism evidence="5 6">
    <name type="scientific">Stigmatella ashevillensis</name>
    <dbReference type="NCBI Taxonomy" id="2995309"/>
    <lineage>
        <taxon>Bacteria</taxon>
        <taxon>Pseudomonadati</taxon>
        <taxon>Myxococcota</taxon>
        <taxon>Myxococcia</taxon>
        <taxon>Myxococcales</taxon>
        <taxon>Cystobacterineae</taxon>
        <taxon>Archangiaceae</taxon>
        <taxon>Stigmatella</taxon>
    </lineage>
</organism>
<keyword evidence="3" id="KW-0804">Transcription</keyword>
<dbReference type="PANTHER" id="PTHR33164:SF105">
    <property type="entry name" value="TRANSCRIPTIONAL REPRESSOR PROTEIN-RELATED"/>
    <property type="match status" value="1"/>
</dbReference>
<gene>
    <name evidence="5" type="ORF">POL68_18365</name>
</gene>
<dbReference type="PANTHER" id="PTHR33164">
    <property type="entry name" value="TRANSCRIPTIONAL REGULATOR, MARR FAMILY"/>
    <property type="match status" value="1"/>
</dbReference>
<dbReference type="EMBL" id="JAQNDM010000002">
    <property type="protein sequence ID" value="MDC0710448.1"/>
    <property type="molecule type" value="Genomic_DNA"/>
</dbReference>
<reference evidence="5 6" key="1">
    <citation type="submission" date="2022-11" db="EMBL/GenBank/DDBJ databases">
        <title>Minimal conservation of predation-associated metabolite biosynthetic gene clusters underscores biosynthetic potential of Myxococcota including descriptions for ten novel species: Archangium lansinium sp. nov., Myxococcus landrumus sp. nov., Nannocystis bai.</title>
        <authorList>
            <person name="Ahearne A."/>
            <person name="Stevens C."/>
            <person name="Dowd S."/>
        </authorList>
    </citation>
    <scope>NUCLEOTIDE SEQUENCE [LARGE SCALE GENOMIC DNA]</scope>
    <source>
        <strain evidence="5 6">NCWAL01</strain>
    </source>
</reference>